<comment type="subcellular location">
    <subcellularLocation>
        <location evidence="1">Nucleus</location>
    </subcellularLocation>
</comment>
<comment type="caution">
    <text evidence="10">The sequence shown here is derived from an EMBL/GenBank/DDBJ whole genome shotgun (WGS) entry which is preliminary data.</text>
</comment>
<feature type="compositionally biased region" description="Polar residues" evidence="7">
    <location>
        <begin position="560"/>
        <end position="578"/>
    </location>
</feature>
<feature type="compositionally biased region" description="Polar residues" evidence="7">
    <location>
        <begin position="954"/>
        <end position="966"/>
    </location>
</feature>
<feature type="region of interest" description="Disordered" evidence="7">
    <location>
        <begin position="560"/>
        <end position="601"/>
    </location>
</feature>
<dbReference type="PROSITE" id="PS50888">
    <property type="entry name" value="BHLH"/>
    <property type="match status" value="1"/>
</dbReference>
<proteinExistence type="predicted"/>
<dbReference type="AlphaFoldDB" id="A0A4E0RMD3"/>
<dbReference type="InterPro" id="IPR001610">
    <property type="entry name" value="PAC"/>
</dbReference>
<evidence type="ECO:0000313" key="11">
    <source>
        <dbReference type="Proteomes" id="UP000230066"/>
    </source>
</evidence>
<feature type="compositionally biased region" description="Polar residues" evidence="7">
    <location>
        <begin position="994"/>
        <end position="1006"/>
    </location>
</feature>
<dbReference type="InterPro" id="IPR039091">
    <property type="entry name" value="AHR/AHRR"/>
</dbReference>
<dbReference type="Proteomes" id="UP000230066">
    <property type="component" value="Unassembled WGS sequence"/>
</dbReference>
<reference evidence="10" key="1">
    <citation type="submission" date="2019-03" db="EMBL/GenBank/DDBJ databases">
        <title>Improved annotation for the trematode Fasciola hepatica.</title>
        <authorList>
            <person name="Choi Y.-J."/>
            <person name="Martin J."/>
            <person name="Mitreva M."/>
        </authorList>
    </citation>
    <scope>NUCLEOTIDE SEQUENCE [LARGE SCALE GENOMIC DNA]</scope>
</reference>
<dbReference type="InterPro" id="IPR036638">
    <property type="entry name" value="HLH_DNA-bd_sf"/>
</dbReference>
<evidence type="ECO:0000256" key="3">
    <source>
        <dbReference type="ARBA" id="ARBA00023015"/>
    </source>
</evidence>
<feature type="region of interest" description="Disordered" evidence="7">
    <location>
        <begin position="16"/>
        <end position="44"/>
    </location>
</feature>
<dbReference type="GO" id="GO:0006805">
    <property type="term" value="P:xenobiotic metabolic process"/>
    <property type="evidence" value="ECO:0007669"/>
    <property type="project" value="InterPro"/>
</dbReference>
<evidence type="ECO:0000256" key="2">
    <source>
        <dbReference type="ARBA" id="ARBA00022737"/>
    </source>
</evidence>
<evidence type="ECO:0000259" key="9">
    <source>
        <dbReference type="PROSITE" id="PS50888"/>
    </source>
</evidence>
<keyword evidence="11" id="KW-1185">Reference proteome</keyword>
<evidence type="ECO:0000259" key="8">
    <source>
        <dbReference type="PROSITE" id="PS50112"/>
    </source>
</evidence>
<dbReference type="FunFam" id="4.10.280.10:FF:000041">
    <property type="entry name" value="aryl hydrocarbon receptor repressor"/>
    <property type="match status" value="1"/>
</dbReference>
<evidence type="ECO:0000313" key="10">
    <source>
        <dbReference type="EMBL" id="THD28713.1"/>
    </source>
</evidence>
<dbReference type="Gene3D" id="3.30.450.20">
    <property type="entry name" value="PAS domain"/>
    <property type="match status" value="2"/>
</dbReference>
<feature type="compositionally biased region" description="Low complexity" evidence="7">
    <location>
        <begin position="1007"/>
        <end position="1024"/>
    </location>
</feature>
<keyword evidence="6" id="KW-0539">Nucleus</keyword>
<evidence type="ECO:0000256" key="6">
    <source>
        <dbReference type="ARBA" id="ARBA00023242"/>
    </source>
</evidence>
<feature type="compositionally biased region" description="Polar residues" evidence="7">
    <location>
        <begin position="1053"/>
        <end position="1066"/>
    </location>
</feature>
<organism evidence="10 11">
    <name type="scientific">Fasciola hepatica</name>
    <name type="common">Liver fluke</name>
    <dbReference type="NCBI Taxonomy" id="6192"/>
    <lineage>
        <taxon>Eukaryota</taxon>
        <taxon>Metazoa</taxon>
        <taxon>Spiralia</taxon>
        <taxon>Lophotrochozoa</taxon>
        <taxon>Platyhelminthes</taxon>
        <taxon>Trematoda</taxon>
        <taxon>Digenea</taxon>
        <taxon>Plagiorchiida</taxon>
        <taxon>Echinostomata</taxon>
        <taxon>Echinostomatoidea</taxon>
        <taxon>Fasciolidae</taxon>
        <taxon>Fasciola</taxon>
    </lineage>
</organism>
<dbReference type="PANTHER" id="PTHR10649:SF12">
    <property type="entry name" value="SPINELESS, ISOFORM C"/>
    <property type="match status" value="1"/>
</dbReference>
<dbReference type="InterPro" id="IPR035965">
    <property type="entry name" value="PAS-like_dom_sf"/>
</dbReference>
<dbReference type="SUPFAM" id="SSF55785">
    <property type="entry name" value="PYP-like sensor domain (PAS domain)"/>
    <property type="match status" value="2"/>
</dbReference>
<dbReference type="EMBL" id="JXXN02000090">
    <property type="protein sequence ID" value="THD28713.1"/>
    <property type="molecule type" value="Genomic_DNA"/>
</dbReference>
<evidence type="ECO:0000256" key="7">
    <source>
        <dbReference type="SAM" id="MobiDB-lite"/>
    </source>
</evidence>
<dbReference type="SMART" id="SM00353">
    <property type="entry name" value="HLH"/>
    <property type="match status" value="1"/>
</dbReference>
<dbReference type="Pfam" id="PF00989">
    <property type="entry name" value="PAS"/>
    <property type="match status" value="1"/>
</dbReference>
<dbReference type="InterPro" id="IPR013767">
    <property type="entry name" value="PAS_fold"/>
</dbReference>
<feature type="compositionally biased region" description="Polar residues" evidence="7">
    <location>
        <begin position="271"/>
        <end position="283"/>
    </location>
</feature>
<dbReference type="CDD" id="cd00130">
    <property type="entry name" value="PAS"/>
    <property type="match status" value="2"/>
</dbReference>
<dbReference type="InterPro" id="IPR011598">
    <property type="entry name" value="bHLH_dom"/>
</dbReference>
<dbReference type="PROSITE" id="PS50112">
    <property type="entry name" value="PAS"/>
    <property type="match status" value="1"/>
</dbReference>
<keyword evidence="4" id="KW-0238">DNA-binding</keyword>
<feature type="region of interest" description="Disordered" evidence="7">
    <location>
        <begin position="240"/>
        <end position="283"/>
    </location>
</feature>
<dbReference type="CDD" id="cd19730">
    <property type="entry name" value="bHLH-PAS_spineless_like"/>
    <property type="match status" value="1"/>
</dbReference>
<dbReference type="GO" id="GO:0004879">
    <property type="term" value="F:nuclear receptor activity"/>
    <property type="evidence" value="ECO:0007669"/>
    <property type="project" value="TreeGrafter"/>
</dbReference>
<keyword evidence="3" id="KW-0805">Transcription regulation</keyword>
<feature type="domain" description="PAS" evidence="8">
    <location>
        <begin position="122"/>
        <end position="177"/>
    </location>
</feature>
<feature type="compositionally biased region" description="Basic residues" evidence="7">
    <location>
        <begin position="250"/>
        <end position="268"/>
    </location>
</feature>
<dbReference type="GO" id="GO:0005634">
    <property type="term" value="C:nucleus"/>
    <property type="evidence" value="ECO:0007669"/>
    <property type="project" value="UniProtKB-SubCell"/>
</dbReference>
<dbReference type="SMART" id="SM00091">
    <property type="entry name" value="PAS"/>
    <property type="match status" value="2"/>
</dbReference>
<keyword evidence="10" id="KW-0675">Receptor</keyword>
<name>A0A4E0RMD3_FASHE</name>
<sequence length="1148" mass="127050">MVDDWVIKTMYATKRRRKNPKSIKPLGAGSRHDQNTKSNPSKRHRERLNSELEHLASLLPFEQNVIVKLDKLSILRLAVSYLRMKCYFQSLSYDRVLTENRLVSHLYHCPFDLNRIEGEACLQALNGFIFIMSCDGEVFSVSKTVEHYLGFHQADILHQSVLELIHSEDREEFRRQLSWRNGLPLELQSHSLNELMTREFAHHLRRRFTVRFRCLLDNTSGFITLELSGRLQFLHGQARAHPTPGMGGPRSHHHHHNHNSHNHNHHGGGRMSTSAITPGSSGSGNNYSIPPLGLFVVCSPLGPMPSLNGPQRDMTFKTKHQLDLTVTTIDSRTQLIFNYKDNDLQKFKVYDLVHPEDLQYVAQGHREVFKIGSIGLLVHRWLCKSGEWIWLQSRVRLVTKNNKQDHIIAIHRQLSQQEGMELLIRRSDEYKLPFPLLEPETLLSDDGTTSTNSRLVSDYSGSFTASQIKDFESSFISSIVNGTVKPGTGMQKTDQLCTISPETMDNCYSVSDHEALTSGMKRASSIGTRCTTESGRLLKADNISLRSAAGQTANYSYSMPNQMLPTGASASRTKSQVRLNGPNGRRRKQSTKTSIQPDYDPASLSYGTKNLALSLTSGSLTPYVTGYGQPDSSSTCMRSDFTSLEASLRPGGPISTFTGHPVSETNQTSFDQFGYYLGWRNTTDNGYLFNPSATLSHTTPQTAQSCSTDATGRIFSQGIPGHTSRADYAGHGETDSAYGHYGTPYDAYSAAVAAAAVVAAANSCHSTNSSGPAGLNSYVEQAFPRFYTSPSDENGGMFLNQASHVNSLQGTIYQNSQRSVQQFPRTGRDRTFSVNTAMDTGASVTDPYEVLKQTTGLQEPDMPFNRYLKTNDFGDLHPASKHDFVNYSAFQNLTEKGSRLFGSVTTLPTTTSSTHQYEQMYDTASSYGESFGEKSYGSTVSQATGLRRTLISSLTGANPELQTPSSLLEPKSHRDRSWPEAGSNRMTSDEFYFRSTTTEETNAVINRSTSSPCSSSSGRSATPGMQADRADYSVQTNTHANAPHSSPRWDPLSTDSGQIAFTSHSPGRNGAHSDLPGQDLKHLERNYTLSADAYVSTKQHKKLPVPMGAISHGMNDGHQVQSSNMSVTTMTDGDGPMNKFRETLMGLI</sequence>
<dbReference type="Pfam" id="PF14598">
    <property type="entry name" value="PAS_11"/>
    <property type="match status" value="1"/>
</dbReference>
<accession>A0A4E0RMD3</accession>
<dbReference type="SMART" id="SM00086">
    <property type="entry name" value="PAC"/>
    <property type="match status" value="1"/>
</dbReference>
<dbReference type="InterPro" id="IPR000014">
    <property type="entry name" value="PAS"/>
</dbReference>
<dbReference type="Gene3D" id="4.10.280.10">
    <property type="entry name" value="Helix-loop-helix DNA-binding domain"/>
    <property type="match status" value="1"/>
</dbReference>
<keyword evidence="5" id="KW-0804">Transcription</keyword>
<feature type="region of interest" description="Disordered" evidence="7">
    <location>
        <begin position="954"/>
        <end position="1075"/>
    </location>
</feature>
<feature type="domain" description="BHLH" evidence="9">
    <location>
        <begin position="32"/>
        <end position="85"/>
    </location>
</feature>
<dbReference type="PANTHER" id="PTHR10649">
    <property type="entry name" value="ARYL HYDROCARBON RECEPTOR"/>
    <property type="match status" value="1"/>
</dbReference>
<dbReference type="GO" id="GO:0046983">
    <property type="term" value="F:protein dimerization activity"/>
    <property type="evidence" value="ECO:0007669"/>
    <property type="project" value="InterPro"/>
</dbReference>
<evidence type="ECO:0000256" key="5">
    <source>
        <dbReference type="ARBA" id="ARBA00023163"/>
    </source>
</evidence>
<gene>
    <name evidence="10" type="ORF">D915_000452</name>
</gene>
<keyword evidence="2" id="KW-0677">Repeat</keyword>
<dbReference type="Pfam" id="PF00010">
    <property type="entry name" value="HLH"/>
    <property type="match status" value="1"/>
</dbReference>
<dbReference type="SUPFAM" id="SSF47459">
    <property type="entry name" value="HLH, helix-loop-helix DNA-binding domain"/>
    <property type="match status" value="1"/>
</dbReference>
<dbReference type="GO" id="GO:0000976">
    <property type="term" value="F:transcription cis-regulatory region binding"/>
    <property type="evidence" value="ECO:0007669"/>
    <property type="project" value="TreeGrafter"/>
</dbReference>
<evidence type="ECO:0000256" key="1">
    <source>
        <dbReference type="ARBA" id="ARBA00004123"/>
    </source>
</evidence>
<feature type="compositionally biased region" description="Polar residues" evidence="7">
    <location>
        <begin position="1033"/>
        <end position="1044"/>
    </location>
</feature>
<evidence type="ECO:0000256" key="4">
    <source>
        <dbReference type="ARBA" id="ARBA00023125"/>
    </source>
</evidence>
<dbReference type="GO" id="GO:0034751">
    <property type="term" value="C:aryl hydrocarbon receptor complex"/>
    <property type="evidence" value="ECO:0007669"/>
    <property type="project" value="TreeGrafter"/>
</dbReference>
<protein>
    <submittedName>
        <fullName evidence="10">Aryl-hydrocarbon receptor protein</fullName>
    </submittedName>
</protein>